<keyword evidence="10" id="KW-1185">Reference proteome</keyword>
<dbReference type="RefSeq" id="WP_069206366.1">
    <property type="nucleotide sequence ID" value="NZ_CP014168.1"/>
</dbReference>
<evidence type="ECO:0000256" key="5">
    <source>
        <dbReference type="ARBA" id="ARBA00022801"/>
    </source>
</evidence>
<comment type="cofactor">
    <cofactor evidence="1">
        <name>Mg(2+)</name>
        <dbReference type="ChEBI" id="CHEBI:18420"/>
    </cofactor>
</comment>
<evidence type="ECO:0000256" key="2">
    <source>
        <dbReference type="ARBA" id="ARBA00022649"/>
    </source>
</evidence>
<dbReference type="Proteomes" id="UP000094256">
    <property type="component" value="Chromosome"/>
</dbReference>
<keyword evidence="4" id="KW-0479">Metal-binding</keyword>
<dbReference type="PANTHER" id="PTHR33653:SF1">
    <property type="entry name" value="RIBONUCLEASE VAPC2"/>
    <property type="match status" value="1"/>
</dbReference>
<dbReference type="InterPro" id="IPR029060">
    <property type="entry name" value="PIN-like_dom_sf"/>
</dbReference>
<keyword evidence="3" id="KW-0540">Nuclease</keyword>
<protein>
    <submittedName>
        <fullName evidence="9">Plasmid stabilization protein</fullName>
    </submittedName>
</protein>
<dbReference type="CDD" id="cd18746">
    <property type="entry name" value="PIN_VapC4-5_FitB-like"/>
    <property type="match status" value="1"/>
</dbReference>
<proteinExistence type="inferred from homology"/>
<dbReference type="OrthoDB" id="7188375at2"/>
<accession>A0A1B3ZEI8</accession>
<evidence type="ECO:0000256" key="4">
    <source>
        <dbReference type="ARBA" id="ARBA00022723"/>
    </source>
</evidence>
<dbReference type="InterPro" id="IPR002716">
    <property type="entry name" value="PIN_dom"/>
</dbReference>
<name>A0A1B3ZEI8_9SPHN</name>
<keyword evidence="6" id="KW-0460">Magnesium</keyword>
<keyword evidence="5" id="KW-0378">Hydrolase</keyword>
<reference evidence="9 10" key="1">
    <citation type="submission" date="2016-01" db="EMBL/GenBank/DDBJ databases">
        <title>Complete genome and mega plasmid sequence of Sphingomonas panacis DCY99 elicits systemic resistance in rice to Xanthomonas oryzae.</title>
        <authorList>
            <person name="Kim Y.J."/>
            <person name="Yang D.C."/>
            <person name="Sing P."/>
        </authorList>
    </citation>
    <scope>NUCLEOTIDE SEQUENCE [LARGE SCALE GENOMIC DNA]</scope>
    <source>
        <strain evidence="9 10">DCY99</strain>
    </source>
</reference>
<dbReference type="GO" id="GO:0004518">
    <property type="term" value="F:nuclease activity"/>
    <property type="evidence" value="ECO:0007669"/>
    <property type="project" value="UniProtKB-KW"/>
</dbReference>
<sequence>MKGWLLDTHVVSALASPNGAPSVKTWASGQPEHRMYLSVLALAEFDKGIHNLEPDHPDRSRYMAARDALAHRFSDRLLSLDDAIVYRWGVISGEVKRTTGQAPPVIDTLLAATALEHDICLVTRNLKDTRHSGAPIFNPWEDDPTRFPLT</sequence>
<dbReference type="AlphaFoldDB" id="A0A1B3ZEI8"/>
<evidence type="ECO:0000256" key="6">
    <source>
        <dbReference type="ARBA" id="ARBA00022842"/>
    </source>
</evidence>
<dbReference type="Pfam" id="PF01850">
    <property type="entry name" value="PIN"/>
    <property type="match status" value="1"/>
</dbReference>
<dbReference type="SUPFAM" id="SSF88723">
    <property type="entry name" value="PIN domain-like"/>
    <property type="match status" value="1"/>
</dbReference>
<dbReference type="GO" id="GO:0046872">
    <property type="term" value="F:metal ion binding"/>
    <property type="evidence" value="ECO:0007669"/>
    <property type="project" value="UniProtKB-KW"/>
</dbReference>
<comment type="similarity">
    <text evidence="7">Belongs to the PINc/VapC protein family.</text>
</comment>
<keyword evidence="2" id="KW-1277">Toxin-antitoxin system</keyword>
<dbReference type="EMBL" id="CP014168">
    <property type="protein sequence ID" value="AOH85837.1"/>
    <property type="molecule type" value="Genomic_DNA"/>
</dbReference>
<feature type="domain" description="PIN" evidence="8">
    <location>
        <begin position="5"/>
        <end position="125"/>
    </location>
</feature>
<evidence type="ECO:0000256" key="7">
    <source>
        <dbReference type="ARBA" id="ARBA00038093"/>
    </source>
</evidence>
<evidence type="ECO:0000256" key="1">
    <source>
        <dbReference type="ARBA" id="ARBA00001946"/>
    </source>
</evidence>
<dbReference type="Gene3D" id="3.40.50.1010">
    <property type="entry name" value="5'-nuclease"/>
    <property type="match status" value="1"/>
</dbReference>
<evidence type="ECO:0000256" key="3">
    <source>
        <dbReference type="ARBA" id="ARBA00022722"/>
    </source>
</evidence>
<dbReference type="PANTHER" id="PTHR33653">
    <property type="entry name" value="RIBONUCLEASE VAPC2"/>
    <property type="match status" value="1"/>
</dbReference>
<gene>
    <name evidence="9" type="ORF">AWL63_19645</name>
</gene>
<dbReference type="STRING" id="1560345.AWL63_19645"/>
<dbReference type="InterPro" id="IPR050556">
    <property type="entry name" value="Type_II_TA_system_RNase"/>
</dbReference>
<evidence type="ECO:0000313" key="10">
    <source>
        <dbReference type="Proteomes" id="UP000094256"/>
    </source>
</evidence>
<organism evidence="9 10">
    <name type="scientific">Sphingomonas panacis</name>
    <dbReference type="NCBI Taxonomy" id="1560345"/>
    <lineage>
        <taxon>Bacteria</taxon>
        <taxon>Pseudomonadati</taxon>
        <taxon>Pseudomonadota</taxon>
        <taxon>Alphaproteobacteria</taxon>
        <taxon>Sphingomonadales</taxon>
        <taxon>Sphingomonadaceae</taxon>
        <taxon>Sphingomonas</taxon>
    </lineage>
</organism>
<evidence type="ECO:0000313" key="9">
    <source>
        <dbReference type="EMBL" id="AOH85837.1"/>
    </source>
</evidence>
<dbReference type="GO" id="GO:0016787">
    <property type="term" value="F:hydrolase activity"/>
    <property type="evidence" value="ECO:0007669"/>
    <property type="project" value="UniProtKB-KW"/>
</dbReference>
<evidence type="ECO:0000259" key="8">
    <source>
        <dbReference type="Pfam" id="PF01850"/>
    </source>
</evidence>
<dbReference type="KEGG" id="span:AWL63_19645"/>